<gene>
    <name evidence="1" type="ORF">J2851_001425</name>
</gene>
<dbReference type="RefSeq" id="WP_246500482.1">
    <property type="nucleotide sequence ID" value="NZ_JAGINP010000004.1"/>
</dbReference>
<name>A0ABS4SGI1_9PROT</name>
<sequence>MTRQLRAKILRPDLDPADRKGVSGTAAGGTAAGETRCRCCGRPGGAVVRCLPDGRWYDPSDQTWRDGRGRRAAWPDVVEYAQTRDLKVVVRPRQPSGNPEARPKSLCQRCYMQEEALRNAIRNRIRARMRRALGDLFLGDYSAPGILERAMELYRRKPRRS</sequence>
<reference evidence="1 2" key="1">
    <citation type="submission" date="2021-03" db="EMBL/GenBank/DDBJ databases">
        <title>Genomic Encyclopedia of Type Strains, Phase III (KMG-III): the genomes of soil and plant-associated and newly described type strains.</title>
        <authorList>
            <person name="Whitman W."/>
        </authorList>
    </citation>
    <scope>NUCLEOTIDE SEQUENCE [LARGE SCALE GENOMIC DNA]</scope>
    <source>
        <strain evidence="1 2">IMMIB AFH-6</strain>
    </source>
</reference>
<dbReference type="Proteomes" id="UP000781958">
    <property type="component" value="Unassembled WGS sequence"/>
</dbReference>
<evidence type="ECO:0000313" key="2">
    <source>
        <dbReference type="Proteomes" id="UP000781958"/>
    </source>
</evidence>
<organism evidence="1 2">
    <name type="scientific">Azospirillum rugosum</name>
    <dbReference type="NCBI Taxonomy" id="416170"/>
    <lineage>
        <taxon>Bacteria</taxon>
        <taxon>Pseudomonadati</taxon>
        <taxon>Pseudomonadota</taxon>
        <taxon>Alphaproteobacteria</taxon>
        <taxon>Rhodospirillales</taxon>
        <taxon>Azospirillaceae</taxon>
        <taxon>Azospirillum</taxon>
    </lineage>
</organism>
<evidence type="ECO:0000313" key="1">
    <source>
        <dbReference type="EMBL" id="MBP2291676.1"/>
    </source>
</evidence>
<protein>
    <submittedName>
        <fullName evidence="1">Uncharacterized protein</fullName>
    </submittedName>
</protein>
<dbReference type="EMBL" id="JAGINP010000004">
    <property type="protein sequence ID" value="MBP2291676.1"/>
    <property type="molecule type" value="Genomic_DNA"/>
</dbReference>
<proteinExistence type="predicted"/>
<accession>A0ABS4SGI1</accession>
<keyword evidence="2" id="KW-1185">Reference proteome</keyword>
<comment type="caution">
    <text evidence="1">The sequence shown here is derived from an EMBL/GenBank/DDBJ whole genome shotgun (WGS) entry which is preliminary data.</text>
</comment>